<dbReference type="SUPFAM" id="SSF88946">
    <property type="entry name" value="Sigma2 domain of RNA polymerase sigma factors"/>
    <property type="match status" value="1"/>
</dbReference>
<proteinExistence type="inferred from homology"/>
<evidence type="ECO:0000259" key="8">
    <source>
        <dbReference type="Pfam" id="PF12680"/>
    </source>
</evidence>
<dbReference type="PANTHER" id="PTHR43133:SF65">
    <property type="entry name" value="ECF RNA POLYMERASE SIGMA FACTOR SIGG"/>
    <property type="match status" value="1"/>
</dbReference>
<dbReference type="EMBL" id="VJZA01000026">
    <property type="protein sequence ID" value="TVT21479.1"/>
    <property type="molecule type" value="Genomic_DNA"/>
</dbReference>
<feature type="domain" description="RNA polymerase sigma-70 region 2" evidence="6">
    <location>
        <begin position="22"/>
        <end position="90"/>
    </location>
</feature>
<dbReference type="Gene3D" id="3.10.450.50">
    <property type="match status" value="1"/>
</dbReference>
<dbReference type="InterPro" id="IPR039425">
    <property type="entry name" value="RNA_pol_sigma-70-like"/>
</dbReference>
<dbReference type="Proteomes" id="UP000318578">
    <property type="component" value="Unassembled WGS sequence"/>
</dbReference>
<dbReference type="InterPro" id="IPR036388">
    <property type="entry name" value="WH-like_DNA-bd_sf"/>
</dbReference>
<dbReference type="CDD" id="cd06171">
    <property type="entry name" value="Sigma70_r4"/>
    <property type="match status" value="1"/>
</dbReference>
<protein>
    <submittedName>
        <fullName evidence="9">Sigma-70 family RNA polymerase sigma factor</fullName>
    </submittedName>
</protein>
<comment type="caution">
    <text evidence="9">The sequence shown here is derived from an EMBL/GenBank/DDBJ whole genome shotgun (WGS) entry which is preliminary data.</text>
</comment>
<reference evidence="9 10" key="1">
    <citation type="submission" date="2019-07" db="EMBL/GenBank/DDBJ databases">
        <title>New species of Amycolatopsis and Streptomyces.</title>
        <authorList>
            <person name="Duangmal K."/>
            <person name="Teo W.F.A."/>
            <person name="Lipun K."/>
        </authorList>
    </citation>
    <scope>NUCLEOTIDE SEQUENCE [LARGE SCALE GENOMIC DNA]</scope>
    <source>
        <strain evidence="9 10">JCM 30562</strain>
    </source>
</reference>
<dbReference type="InterPro" id="IPR013249">
    <property type="entry name" value="RNA_pol_sigma70_r4_t2"/>
</dbReference>
<name>A0A558AB32_9PSEU</name>
<dbReference type="InterPro" id="IPR007627">
    <property type="entry name" value="RNA_pol_sigma70_r2"/>
</dbReference>
<dbReference type="PANTHER" id="PTHR43133">
    <property type="entry name" value="RNA POLYMERASE ECF-TYPE SIGMA FACTO"/>
    <property type="match status" value="1"/>
</dbReference>
<evidence type="ECO:0000256" key="1">
    <source>
        <dbReference type="ARBA" id="ARBA00010641"/>
    </source>
</evidence>
<dbReference type="RefSeq" id="WP_144639472.1">
    <property type="nucleotide sequence ID" value="NZ_BNAX01000008.1"/>
</dbReference>
<evidence type="ECO:0000256" key="3">
    <source>
        <dbReference type="ARBA" id="ARBA00023015"/>
    </source>
</evidence>
<dbReference type="OrthoDB" id="3806887at2"/>
<evidence type="ECO:0000259" key="7">
    <source>
        <dbReference type="Pfam" id="PF08281"/>
    </source>
</evidence>
<dbReference type="NCBIfam" id="TIGR02937">
    <property type="entry name" value="sigma70-ECF"/>
    <property type="match status" value="1"/>
</dbReference>
<dbReference type="NCBIfam" id="TIGR02960">
    <property type="entry name" value="SigX5"/>
    <property type="match status" value="1"/>
</dbReference>
<keyword evidence="3" id="KW-0805">Transcription regulation</keyword>
<dbReference type="AlphaFoldDB" id="A0A558AB32"/>
<dbReference type="Pfam" id="PF12680">
    <property type="entry name" value="SnoaL_2"/>
    <property type="match status" value="1"/>
</dbReference>
<sequence length="319" mass="34583">MNVPADALDAARSGDPVAFERLVGPYREELLAHCYRMLGSVHDAEDAVQESFVRAWRGVDRLDERGFVRAWLYKIATNRCLTAIERRGRRELPTGVLPGAPDSEISWLEPCPDVSPEARYLGRESVELAFVAALQRLSAPQRAALILRDVLGFPAAEVADLLDTSTAAVNSALQRARKAAGTSSGTSQQTALRALGREGVDELVTRWSDAWQAGDVEAIVALLTDDARYSMPPQPGWYRGTEAIRAFLASGPLLSRWRFLPTSANGQLAFGTYLWDDATNAYVPGGLDVLTVRGGRVADVVAFLTADLTDFGLPATLPA</sequence>
<dbReference type="SUPFAM" id="SSF54427">
    <property type="entry name" value="NTF2-like"/>
    <property type="match status" value="1"/>
</dbReference>
<dbReference type="InterPro" id="IPR014284">
    <property type="entry name" value="RNA_pol_sigma-70_dom"/>
</dbReference>
<evidence type="ECO:0000256" key="2">
    <source>
        <dbReference type="ARBA" id="ARBA00011344"/>
    </source>
</evidence>
<dbReference type="InterPro" id="IPR013325">
    <property type="entry name" value="RNA_pol_sigma_r2"/>
</dbReference>
<keyword evidence="10" id="KW-1185">Reference proteome</keyword>
<accession>A0A558AB32</accession>
<dbReference type="Pfam" id="PF04542">
    <property type="entry name" value="Sigma70_r2"/>
    <property type="match status" value="1"/>
</dbReference>
<feature type="domain" description="RNA polymerase sigma factor 70 region 4 type 2" evidence="7">
    <location>
        <begin position="129"/>
        <end position="179"/>
    </location>
</feature>
<evidence type="ECO:0000256" key="4">
    <source>
        <dbReference type="ARBA" id="ARBA00023082"/>
    </source>
</evidence>
<comment type="subunit">
    <text evidence="2">Interacts transiently with the RNA polymerase catalytic core formed by RpoA, RpoB, RpoC and RpoZ (2 alpha, 1 beta, 1 beta' and 1 omega subunit) to form the RNA polymerase holoenzyme that can initiate transcription.</text>
</comment>
<dbReference type="GO" id="GO:0016987">
    <property type="term" value="F:sigma factor activity"/>
    <property type="evidence" value="ECO:0007669"/>
    <property type="project" value="UniProtKB-KW"/>
</dbReference>
<dbReference type="GO" id="GO:0006352">
    <property type="term" value="P:DNA-templated transcription initiation"/>
    <property type="evidence" value="ECO:0007669"/>
    <property type="project" value="InterPro"/>
</dbReference>
<evidence type="ECO:0000256" key="5">
    <source>
        <dbReference type="ARBA" id="ARBA00023163"/>
    </source>
</evidence>
<dbReference type="Gene3D" id="1.10.10.10">
    <property type="entry name" value="Winged helix-like DNA-binding domain superfamily/Winged helix DNA-binding domain"/>
    <property type="match status" value="1"/>
</dbReference>
<dbReference type="InterPro" id="IPR032710">
    <property type="entry name" value="NTF2-like_dom_sf"/>
</dbReference>
<keyword evidence="5" id="KW-0804">Transcription</keyword>
<dbReference type="NCBIfam" id="NF006089">
    <property type="entry name" value="PRK08241.1"/>
    <property type="match status" value="1"/>
</dbReference>
<comment type="similarity">
    <text evidence="1">Belongs to the sigma-70 factor family. ECF subfamily.</text>
</comment>
<gene>
    <name evidence="9" type="ORF">FNH06_17055</name>
</gene>
<organism evidence="9 10">
    <name type="scientific">Amycolatopsis acidiphila</name>
    <dbReference type="NCBI Taxonomy" id="715473"/>
    <lineage>
        <taxon>Bacteria</taxon>
        <taxon>Bacillati</taxon>
        <taxon>Actinomycetota</taxon>
        <taxon>Actinomycetes</taxon>
        <taxon>Pseudonocardiales</taxon>
        <taxon>Pseudonocardiaceae</taxon>
        <taxon>Amycolatopsis</taxon>
    </lineage>
</organism>
<keyword evidence="4" id="KW-0731">Sigma factor</keyword>
<evidence type="ECO:0000313" key="9">
    <source>
        <dbReference type="EMBL" id="TVT21479.1"/>
    </source>
</evidence>
<dbReference type="InterPro" id="IPR014305">
    <property type="entry name" value="RNA_pol_sigma-G_actinobac"/>
</dbReference>
<feature type="domain" description="SnoaL-like" evidence="8">
    <location>
        <begin position="204"/>
        <end position="299"/>
    </location>
</feature>
<dbReference type="InterPro" id="IPR013324">
    <property type="entry name" value="RNA_pol_sigma_r3/r4-like"/>
</dbReference>
<dbReference type="GO" id="GO:0003677">
    <property type="term" value="F:DNA binding"/>
    <property type="evidence" value="ECO:0007669"/>
    <property type="project" value="InterPro"/>
</dbReference>
<evidence type="ECO:0000259" key="6">
    <source>
        <dbReference type="Pfam" id="PF04542"/>
    </source>
</evidence>
<dbReference type="SUPFAM" id="SSF88659">
    <property type="entry name" value="Sigma3 and sigma4 domains of RNA polymerase sigma factors"/>
    <property type="match status" value="1"/>
</dbReference>
<evidence type="ECO:0000313" key="10">
    <source>
        <dbReference type="Proteomes" id="UP000318578"/>
    </source>
</evidence>
<dbReference type="Pfam" id="PF08281">
    <property type="entry name" value="Sigma70_r4_2"/>
    <property type="match status" value="1"/>
</dbReference>
<dbReference type="Gene3D" id="1.10.1740.10">
    <property type="match status" value="1"/>
</dbReference>
<dbReference type="InterPro" id="IPR037401">
    <property type="entry name" value="SnoaL-like"/>
</dbReference>